<keyword evidence="3" id="KW-0408">Iron</keyword>
<dbReference type="GO" id="GO:0051537">
    <property type="term" value="F:2 iron, 2 sulfur cluster binding"/>
    <property type="evidence" value="ECO:0007669"/>
    <property type="project" value="UniProtKB-KW"/>
</dbReference>
<sequence length="295" mass="31806">MTQEAPPNHGLRDKYPAPSGRRRFVKGLAGASALSGVTTVGGLAVDSATDEGGVGGGTVPYVGIKNIAGPANRPMPIVPLEISDGALRGIWPSVSEVTAGGDTFRLAKGELGGATYSQQWFQYCGLEVAEGLEPDPERDGFLRSKTAYDWQSQLDDGDKLRVEHFEDYESWGNNIGSDGLGKPAVATWRSQGEDVKEIQVQVLRTPVVSKMVAGEDEYSDLAGELREFLKAATDADFIAWMNRCTHLCCNPGYKTMSGSAKFEAADKVYCNCHQSVYDPFSPTTATFASRPRPQE</sequence>
<dbReference type="InterPro" id="IPR006311">
    <property type="entry name" value="TAT_signal"/>
</dbReference>
<evidence type="ECO:0000313" key="7">
    <source>
        <dbReference type="Proteomes" id="UP000182573"/>
    </source>
</evidence>
<dbReference type="EMBL" id="FNOF01000001">
    <property type="protein sequence ID" value="SDW11519.1"/>
    <property type="molecule type" value="Genomic_DNA"/>
</dbReference>
<proteinExistence type="predicted"/>
<accession>A0A1H2QYK2</accession>
<evidence type="ECO:0000256" key="1">
    <source>
        <dbReference type="ARBA" id="ARBA00022714"/>
    </source>
</evidence>
<reference evidence="6 7" key="1">
    <citation type="submission" date="2016-10" db="EMBL/GenBank/DDBJ databases">
        <authorList>
            <person name="de Groot N.N."/>
        </authorList>
    </citation>
    <scope>NUCLEOTIDE SEQUENCE [LARGE SCALE GENOMIC DNA]</scope>
    <source>
        <strain evidence="6 7">DSM 3756</strain>
    </source>
</reference>
<dbReference type="Gene3D" id="2.102.10.10">
    <property type="entry name" value="Rieske [2Fe-2S] iron-sulphur domain"/>
    <property type="match status" value="1"/>
</dbReference>
<dbReference type="Proteomes" id="UP000182573">
    <property type="component" value="Unassembled WGS sequence"/>
</dbReference>
<organism evidence="6 7">
    <name type="scientific">Haloarcula vallismortis</name>
    <name type="common">Halobacterium vallismortis</name>
    <dbReference type="NCBI Taxonomy" id="28442"/>
    <lineage>
        <taxon>Archaea</taxon>
        <taxon>Methanobacteriati</taxon>
        <taxon>Methanobacteriota</taxon>
        <taxon>Stenosarchaea group</taxon>
        <taxon>Halobacteria</taxon>
        <taxon>Halobacteriales</taxon>
        <taxon>Haloarculaceae</taxon>
        <taxon>Haloarcula</taxon>
    </lineage>
</organism>
<evidence type="ECO:0000259" key="5">
    <source>
        <dbReference type="PROSITE" id="PS51296"/>
    </source>
</evidence>
<dbReference type="GO" id="GO:0046872">
    <property type="term" value="F:metal ion binding"/>
    <property type="evidence" value="ECO:0007669"/>
    <property type="project" value="UniProtKB-KW"/>
</dbReference>
<dbReference type="PROSITE" id="PS51318">
    <property type="entry name" value="TAT"/>
    <property type="match status" value="1"/>
</dbReference>
<dbReference type="InterPro" id="IPR017941">
    <property type="entry name" value="Rieske_2Fe-2S"/>
</dbReference>
<dbReference type="SUPFAM" id="SSF50022">
    <property type="entry name" value="ISP domain"/>
    <property type="match status" value="1"/>
</dbReference>
<dbReference type="RefSeq" id="WP_049919893.1">
    <property type="nucleotide sequence ID" value="NZ_FNOF01000001.1"/>
</dbReference>
<evidence type="ECO:0000313" key="6">
    <source>
        <dbReference type="EMBL" id="SDW11519.1"/>
    </source>
</evidence>
<dbReference type="PROSITE" id="PS51296">
    <property type="entry name" value="RIESKE"/>
    <property type="match status" value="1"/>
</dbReference>
<keyword evidence="1" id="KW-0001">2Fe-2S</keyword>
<evidence type="ECO:0000256" key="2">
    <source>
        <dbReference type="ARBA" id="ARBA00022723"/>
    </source>
</evidence>
<evidence type="ECO:0000256" key="4">
    <source>
        <dbReference type="ARBA" id="ARBA00023014"/>
    </source>
</evidence>
<dbReference type="InterPro" id="IPR036922">
    <property type="entry name" value="Rieske_2Fe-2S_sf"/>
</dbReference>
<keyword evidence="2" id="KW-0479">Metal-binding</keyword>
<protein>
    <submittedName>
        <fullName evidence="6">Rieske [2Fe-2S] domain-containing protein</fullName>
    </submittedName>
</protein>
<evidence type="ECO:0000256" key="3">
    <source>
        <dbReference type="ARBA" id="ARBA00023004"/>
    </source>
</evidence>
<feature type="domain" description="Rieske" evidence="5">
    <location>
        <begin position="204"/>
        <end position="295"/>
    </location>
</feature>
<dbReference type="AlphaFoldDB" id="A0A1H2QYK2"/>
<dbReference type="STRING" id="28442.SAMN05443574_101407"/>
<gene>
    <name evidence="6" type="ORF">SAMN05443574_101407</name>
</gene>
<keyword evidence="4" id="KW-0411">Iron-sulfur</keyword>
<name>A0A1H2QYK2_HALVA</name>